<dbReference type="PANTHER" id="PTHR30478:SF0">
    <property type="entry name" value="BETA SLIDING CLAMP"/>
    <property type="match status" value="1"/>
</dbReference>
<sequence>MKRTKLIEAMEKLYPAVATNPIQEEMGDFRVSGNTLRAADGLIMVQVKMDEDTGLDCRVPAAPVYKLLTSSTMDEIELSANDGKLVVKADKHKLRGSYSIQEEAPYLDDLKFDVEEWQDIPKGMISGIRMCRFAASKDASRGVLLGILLEGKDIIAADGFRIAQYQMGTDVGGPYVLSPELIAQVVHYGETITGWAVVDNVAYFKVGDDTIVAGRCLEGQYPPAKEFLQEAKTLDKTFVLPEELVEVLNRHDKQLTEVALEDREVTVTIDGGTVKISSTDDVTYELEETLGEGDGDETDGAKLKFSITPTFLAQVLKESRKMRFDDKSKFICFKSRDEGKFTYLATVERL</sequence>
<gene>
    <name evidence="2" type="ORF">LCGC14_0235070</name>
</gene>
<dbReference type="SMART" id="SM00480">
    <property type="entry name" value="POL3Bc"/>
    <property type="match status" value="1"/>
</dbReference>
<evidence type="ECO:0008006" key="3">
    <source>
        <dbReference type="Google" id="ProtNLM"/>
    </source>
</evidence>
<evidence type="ECO:0000313" key="2">
    <source>
        <dbReference type="EMBL" id="KKN89661.1"/>
    </source>
</evidence>
<dbReference type="GO" id="GO:0009360">
    <property type="term" value="C:DNA polymerase III complex"/>
    <property type="evidence" value="ECO:0007669"/>
    <property type="project" value="InterPro"/>
</dbReference>
<keyword evidence="1" id="KW-0238">DNA-binding</keyword>
<proteinExistence type="predicted"/>
<dbReference type="Gene3D" id="3.70.10.10">
    <property type="match status" value="1"/>
</dbReference>
<organism evidence="2">
    <name type="scientific">marine sediment metagenome</name>
    <dbReference type="NCBI Taxonomy" id="412755"/>
    <lineage>
        <taxon>unclassified sequences</taxon>
        <taxon>metagenomes</taxon>
        <taxon>ecological metagenomes</taxon>
    </lineage>
</organism>
<dbReference type="Gene3D" id="3.10.150.10">
    <property type="entry name" value="DNA Polymerase III, subunit A, domain 2"/>
    <property type="match status" value="1"/>
</dbReference>
<name>A0A0F9WTM8_9ZZZZ</name>
<dbReference type="AlphaFoldDB" id="A0A0F9WTM8"/>
<protein>
    <recommendedName>
        <fullName evidence="3">DNA polymerase III beta sliding clamp central domain-containing protein</fullName>
    </recommendedName>
</protein>
<evidence type="ECO:0000256" key="1">
    <source>
        <dbReference type="ARBA" id="ARBA00023125"/>
    </source>
</evidence>
<dbReference type="GO" id="GO:0003677">
    <property type="term" value="F:DNA binding"/>
    <property type="evidence" value="ECO:0007669"/>
    <property type="project" value="UniProtKB-KW"/>
</dbReference>
<reference evidence="2" key="1">
    <citation type="journal article" date="2015" name="Nature">
        <title>Complex archaea that bridge the gap between prokaryotes and eukaryotes.</title>
        <authorList>
            <person name="Spang A."/>
            <person name="Saw J.H."/>
            <person name="Jorgensen S.L."/>
            <person name="Zaremba-Niedzwiedzka K."/>
            <person name="Martijn J."/>
            <person name="Lind A.E."/>
            <person name="van Eijk R."/>
            <person name="Schleper C."/>
            <person name="Guy L."/>
            <person name="Ettema T.J."/>
        </authorList>
    </citation>
    <scope>NUCLEOTIDE SEQUENCE</scope>
</reference>
<accession>A0A0F9WTM8</accession>
<comment type="caution">
    <text evidence="2">The sequence shown here is derived from an EMBL/GenBank/DDBJ whole genome shotgun (WGS) entry which is preliminary data.</text>
</comment>
<dbReference type="PANTHER" id="PTHR30478">
    <property type="entry name" value="DNA POLYMERASE III SUBUNIT BETA"/>
    <property type="match status" value="1"/>
</dbReference>
<dbReference type="EMBL" id="LAZR01000116">
    <property type="protein sequence ID" value="KKN89661.1"/>
    <property type="molecule type" value="Genomic_DNA"/>
</dbReference>
<dbReference type="GO" id="GO:0006271">
    <property type="term" value="P:DNA strand elongation involved in DNA replication"/>
    <property type="evidence" value="ECO:0007669"/>
    <property type="project" value="TreeGrafter"/>
</dbReference>
<dbReference type="InterPro" id="IPR001001">
    <property type="entry name" value="DNA_polIII_beta"/>
</dbReference>